<dbReference type="InterPro" id="IPR002455">
    <property type="entry name" value="GPCR3_GABA-B"/>
</dbReference>
<dbReference type="Pfam" id="PF00003">
    <property type="entry name" value="7tm_3"/>
    <property type="match status" value="1"/>
</dbReference>
<accession>A0A1X7V474</accession>
<evidence type="ECO:0000256" key="5">
    <source>
        <dbReference type="ARBA" id="ARBA00023136"/>
    </source>
</evidence>
<dbReference type="PROSITE" id="PS50259">
    <property type="entry name" value="G_PROTEIN_RECEP_F3_4"/>
    <property type="match status" value="1"/>
</dbReference>
<evidence type="ECO:0000256" key="6">
    <source>
        <dbReference type="ARBA" id="ARBA00023170"/>
    </source>
</evidence>
<evidence type="ECO:0000256" key="7">
    <source>
        <dbReference type="ARBA" id="ARBA00023180"/>
    </source>
</evidence>
<protein>
    <recommendedName>
        <fullName evidence="11">G-protein coupled receptors family 3 profile domain-containing protein</fullName>
    </recommendedName>
</protein>
<evidence type="ECO:0000256" key="10">
    <source>
        <dbReference type="SAM" id="SignalP"/>
    </source>
</evidence>
<reference evidence="12" key="1">
    <citation type="submission" date="2017-05" db="UniProtKB">
        <authorList>
            <consortium name="EnsemblMetazoa"/>
        </authorList>
    </citation>
    <scope>IDENTIFICATION</scope>
</reference>
<keyword evidence="2 9" id="KW-0812">Transmembrane</keyword>
<keyword evidence="6" id="KW-0675">Receptor</keyword>
<dbReference type="GO" id="GO:0038039">
    <property type="term" value="C:G protein-coupled receptor heterodimeric complex"/>
    <property type="evidence" value="ECO:0007669"/>
    <property type="project" value="TreeGrafter"/>
</dbReference>
<dbReference type="GO" id="GO:0004965">
    <property type="term" value="F:G protein-coupled GABA receptor activity"/>
    <property type="evidence" value="ECO:0007669"/>
    <property type="project" value="InterPro"/>
</dbReference>
<evidence type="ECO:0000313" key="12">
    <source>
        <dbReference type="EnsemblMetazoa" id="Aqu2.1.34808_001"/>
    </source>
</evidence>
<evidence type="ECO:0000256" key="2">
    <source>
        <dbReference type="ARBA" id="ARBA00022692"/>
    </source>
</evidence>
<evidence type="ECO:0000256" key="1">
    <source>
        <dbReference type="ARBA" id="ARBA00004141"/>
    </source>
</evidence>
<dbReference type="eggNOG" id="KOG1055">
    <property type="taxonomic scope" value="Eukaryota"/>
</dbReference>
<evidence type="ECO:0000256" key="8">
    <source>
        <dbReference type="ARBA" id="ARBA00023224"/>
    </source>
</evidence>
<feature type="signal peptide" evidence="10">
    <location>
        <begin position="1"/>
        <end position="18"/>
    </location>
</feature>
<evidence type="ECO:0000256" key="3">
    <source>
        <dbReference type="ARBA" id="ARBA00022989"/>
    </source>
</evidence>
<name>A0A1X7V474_AMPQE</name>
<dbReference type="GO" id="GO:0007214">
    <property type="term" value="P:gamma-aminobutyric acid signaling pathway"/>
    <property type="evidence" value="ECO:0007669"/>
    <property type="project" value="TreeGrafter"/>
</dbReference>
<keyword evidence="4" id="KW-0297">G-protein coupled receptor</keyword>
<feature type="domain" description="G-protein coupled receptors family 3 profile" evidence="11">
    <location>
        <begin position="1"/>
        <end position="89"/>
    </location>
</feature>
<feature type="chain" id="PRO_5010876652" description="G-protein coupled receptors family 3 profile domain-containing protein" evidence="10">
    <location>
        <begin position="19"/>
        <end position="188"/>
    </location>
</feature>
<feature type="transmembrane region" description="Helical" evidence="9">
    <location>
        <begin position="63"/>
        <end position="83"/>
    </location>
</feature>
<dbReference type="EnsemblMetazoa" id="Aqu2.1.34808_001">
    <property type="protein sequence ID" value="Aqu2.1.34808_001"/>
    <property type="gene ID" value="Aqu2.1.34808"/>
</dbReference>
<dbReference type="AlphaFoldDB" id="A0A1X7V474"/>
<dbReference type="PANTHER" id="PTHR10519:SF20">
    <property type="entry name" value="G-PROTEIN COUPLED RECEPTOR 156-RELATED"/>
    <property type="match status" value="1"/>
</dbReference>
<organism evidence="12">
    <name type="scientific">Amphimedon queenslandica</name>
    <name type="common">Sponge</name>
    <dbReference type="NCBI Taxonomy" id="400682"/>
    <lineage>
        <taxon>Eukaryota</taxon>
        <taxon>Metazoa</taxon>
        <taxon>Porifera</taxon>
        <taxon>Demospongiae</taxon>
        <taxon>Heteroscleromorpha</taxon>
        <taxon>Haplosclerida</taxon>
        <taxon>Niphatidae</taxon>
        <taxon>Amphimedon</taxon>
    </lineage>
</organism>
<dbReference type="InParanoid" id="A0A1X7V474"/>
<sequence>MVYKSFLLLLGCFLATQTKEIKATLFNDSRFIAIAIYIVFLIVIIGLPMAIFFLLGRYILLSFFAITLTITGLSFTISCMLFIPKLVLLHKTRKDDLFNVMSTAQNIKACKPVDRKQSLASLVLLEYRQTQKQRALFAVGQQLTVTTSNTVSSYDRRTSARSSFGILPAAEDYTLQAKLTLTMYSVTT</sequence>
<keyword evidence="8" id="KW-0807">Transducer</keyword>
<feature type="transmembrane region" description="Helical" evidence="9">
    <location>
        <begin position="34"/>
        <end position="56"/>
    </location>
</feature>
<evidence type="ECO:0000256" key="9">
    <source>
        <dbReference type="SAM" id="Phobius"/>
    </source>
</evidence>
<keyword evidence="5 9" id="KW-0472">Membrane</keyword>
<dbReference type="PANTHER" id="PTHR10519">
    <property type="entry name" value="GABA-B RECEPTOR"/>
    <property type="match status" value="1"/>
</dbReference>
<comment type="subcellular location">
    <subcellularLocation>
        <location evidence="1">Membrane</location>
        <topology evidence="1">Multi-pass membrane protein</topology>
    </subcellularLocation>
</comment>
<dbReference type="OrthoDB" id="2150267at2759"/>
<keyword evidence="10" id="KW-0732">Signal</keyword>
<evidence type="ECO:0000256" key="4">
    <source>
        <dbReference type="ARBA" id="ARBA00023040"/>
    </source>
</evidence>
<evidence type="ECO:0000259" key="11">
    <source>
        <dbReference type="PROSITE" id="PS50259"/>
    </source>
</evidence>
<proteinExistence type="predicted"/>
<keyword evidence="7" id="KW-0325">Glycoprotein</keyword>
<dbReference type="InterPro" id="IPR017978">
    <property type="entry name" value="GPCR_3_C"/>
</dbReference>
<keyword evidence="3 9" id="KW-1133">Transmembrane helix</keyword>